<evidence type="ECO:0000256" key="6">
    <source>
        <dbReference type="SAM" id="MobiDB-lite"/>
    </source>
</evidence>
<organism evidence="9 10">
    <name type="scientific">Dimorphilus gyrociliatus</name>
    <dbReference type="NCBI Taxonomy" id="2664684"/>
    <lineage>
        <taxon>Eukaryota</taxon>
        <taxon>Metazoa</taxon>
        <taxon>Spiralia</taxon>
        <taxon>Lophotrochozoa</taxon>
        <taxon>Annelida</taxon>
        <taxon>Polychaeta</taxon>
        <taxon>Polychaeta incertae sedis</taxon>
        <taxon>Dinophilidae</taxon>
        <taxon>Dimorphilus</taxon>
    </lineage>
</organism>
<dbReference type="PROSITE" id="PS50157">
    <property type="entry name" value="ZINC_FINGER_C2H2_2"/>
    <property type="match status" value="1"/>
</dbReference>
<dbReference type="GO" id="GO:0005634">
    <property type="term" value="C:nucleus"/>
    <property type="evidence" value="ECO:0007669"/>
    <property type="project" value="UniProtKB-SubCell"/>
</dbReference>
<dbReference type="SUPFAM" id="SSF57667">
    <property type="entry name" value="beta-beta-alpha zinc fingers"/>
    <property type="match status" value="1"/>
</dbReference>
<dbReference type="PANTHER" id="PTHR19304">
    <property type="entry name" value="CYCLIC-AMP RESPONSE ELEMENT BINDING PROTEIN"/>
    <property type="match status" value="1"/>
</dbReference>
<evidence type="ECO:0000313" key="9">
    <source>
        <dbReference type="EMBL" id="CAD5118825.1"/>
    </source>
</evidence>
<dbReference type="GO" id="GO:0008270">
    <property type="term" value="F:zinc ion binding"/>
    <property type="evidence" value="ECO:0007669"/>
    <property type="project" value="UniProtKB-KW"/>
</dbReference>
<gene>
    <name evidence="9" type="ORF">DGYR_LOCUS7141</name>
</gene>
<evidence type="ECO:0000313" key="10">
    <source>
        <dbReference type="Proteomes" id="UP000549394"/>
    </source>
</evidence>
<feature type="domain" description="C2H2-type" evidence="7">
    <location>
        <begin position="11"/>
        <end position="38"/>
    </location>
</feature>
<sequence>MASEDNDDKPFECNYCKKKFSKHDTMIAHNLKHNLDLDLSRAGKQPNLQFTDQTPTPTSIIRHGDEVGLFNDLKSVGQTETNPFDIAFRKEISSQLEVDDSQHSLDVNDVVTVLETPQPSLVSTGKKRKFHDVVDDSNVVLPLDSSEVTGVDVSPNYIQMNHISHGNTPITNIEKDIVNIQSATDGASVIAAKNEEIKPTTAIPTTVQHQLQPLSVQLMLPLANGGVIPISIPAQIGQPVQVSGSCTTPFSAGSPISSGSESSKSSFAKQKLKEAIRSGNSAATTPTEDVRLCTSFVSERRPISFGFSNKPVKSAADTSTPTESSRGFGEQFSGSEDVEDKKKQYLERNRAAAARSRAKKKKIMGDLERKYDEAKRSLQQYQKKICQLEKENASLKRMLLQHSNCIKFESIERDGDEPVVLFQQTIDETL</sequence>
<dbReference type="SMART" id="SM00338">
    <property type="entry name" value="BRLZ"/>
    <property type="match status" value="1"/>
</dbReference>
<proteinExistence type="predicted"/>
<evidence type="ECO:0000259" key="7">
    <source>
        <dbReference type="PROSITE" id="PS50157"/>
    </source>
</evidence>
<keyword evidence="5" id="KW-0862">Zinc</keyword>
<dbReference type="InterPro" id="IPR004827">
    <property type="entry name" value="bZIP"/>
</dbReference>
<dbReference type="Gene3D" id="1.20.5.170">
    <property type="match status" value="1"/>
</dbReference>
<keyword evidence="10" id="KW-1185">Reference proteome</keyword>
<evidence type="ECO:0000259" key="8">
    <source>
        <dbReference type="PROSITE" id="PS50217"/>
    </source>
</evidence>
<dbReference type="InterPro" id="IPR036236">
    <property type="entry name" value="Znf_C2H2_sf"/>
</dbReference>
<comment type="caution">
    <text evidence="9">The sequence shown here is derived from an EMBL/GenBank/DDBJ whole genome shotgun (WGS) entry which is preliminary data.</text>
</comment>
<feature type="compositionally biased region" description="Polar residues" evidence="6">
    <location>
        <begin position="316"/>
        <end position="325"/>
    </location>
</feature>
<dbReference type="EMBL" id="CAJFCJ010000009">
    <property type="protein sequence ID" value="CAD5118825.1"/>
    <property type="molecule type" value="Genomic_DNA"/>
</dbReference>
<dbReference type="PROSITE" id="PS50217">
    <property type="entry name" value="BZIP"/>
    <property type="match status" value="1"/>
</dbReference>
<dbReference type="OrthoDB" id="295274at2759"/>
<reference evidence="9 10" key="1">
    <citation type="submission" date="2020-08" db="EMBL/GenBank/DDBJ databases">
        <authorList>
            <person name="Hejnol A."/>
        </authorList>
    </citation>
    <scope>NUCLEOTIDE SEQUENCE [LARGE SCALE GENOMIC DNA]</scope>
</reference>
<name>A0A7I8VS66_9ANNE</name>
<protein>
    <submittedName>
        <fullName evidence="9">DgyrCDS7504</fullName>
    </submittedName>
</protein>
<dbReference type="InterPro" id="IPR013087">
    <property type="entry name" value="Znf_C2H2_type"/>
</dbReference>
<evidence type="ECO:0000256" key="5">
    <source>
        <dbReference type="PROSITE-ProRule" id="PRU00042"/>
    </source>
</evidence>
<evidence type="ECO:0000256" key="2">
    <source>
        <dbReference type="ARBA" id="ARBA00023015"/>
    </source>
</evidence>
<dbReference type="AlphaFoldDB" id="A0A7I8VS66"/>
<keyword evidence="4" id="KW-0539">Nucleus</keyword>
<keyword evidence="3" id="KW-0804">Transcription</keyword>
<dbReference type="InterPro" id="IPR046347">
    <property type="entry name" value="bZIP_sf"/>
</dbReference>
<evidence type="ECO:0000256" key="3">
    <source>
        <dbReference type="ARBA" id="ARBA00023163"/>
    </source>
</evidence>
<evidence type="ECO:0000256" key="1">
    <source>
        <dbReference type="ARBA" id="ARBA00004123"/>
    </source>
</evidence>
<dbReference type="PROSITE" id="PS00028">
    <property type="entry name" value="ZINC_FINGER_C2H2_1"/>
    <property type="match status" value="1"/>
</dbReference>
<keyword evidence="5" id="KW-0479">Metal-binding</keyword>
<dbReference type="Gene3D" id="3.30.160.60">
    <property type="entry name" value="Classic Zinc Finger"/>
    <property type="match status" value="1"/>
</dbReference>
<dbReference type="Proteomes" id="UP000549394">
    <property type="component" value="Unassembled WGS sequence"/>
</dbReference>
<dbReference type="InterPro" id="IPR051027">
    <property type="entry name" value="bZIP_transcription_factors"/>
</dbReference>
<dbReference type="SUPFAM" id="SSF57959">
    <property type="entry name" value="Leucine zipper domain"/>
    <property type="match status" value="1"/>
</dbReference>
<comment type="subcellular location">
    <subcellularLocation>
        <location evidence="1">Nucleus</location>
    </subcellularLocation>
</comment>
<feature type="compositionally biased region" description="Low complexity" evidence="6">
    <location>
        <begin position="249"/>
        <end position="265"/>
    </location>
</feature>
<accession>A0A7I8VS66</accession>
<feature type="region of interest" description="Disordered" evidence="6">
    <location>
        <begin position="243"/>
        <end position="265"/>
    </location>
</feature>
<feature type="domain" description="BZIP" evidence="8">
    <location>
        <begin position="339"/>
        <end position="402"/>
    </location>
</feature>
<dbReference type="GO" id="GO:0003700">
    <property type="term" value="F:DNA-binding transcription factor activity"/>
    <property type="evidence" value="ECO:0007669"/>
    <property type="project" value="InterPro"/>
</dbReference>
<keyword evidence="5" id="KW-0863">Zinc-finger</keyword>
<evidence type="ECO:0000256" key="4">
    <source>
        <dbReference type="ARBA" id="ARBA00023242"/>
    </source>
</evidence>
<feature type="region of interest" description="Disordered" evidence="6">
    <location>
        <begin position="307"/>
        <end position="344"/>
    </location>
</feature>
<keyword evidence="2" id="KW-0805">Transcription regulation</keyword>